<dbReference type="AlphaFoldDB" id="A0A345C296"/>
<dbReference type="KEGG" id="rue:DT065_15845"/>
<proteinExistence type="predicted"/>
<sequence length="455" mass="53959">MIIDEISLFINKWLKKGRRWLSEFMNQADHTLSKASFLLQEKKKQIDDYLVDRNQLLAVIQKNRKEVDDLRAHITQLNDGKAFHLIDVYEQLEMRSSKLLDYQEKYMDVQKTIDEQHKQVQAVTKEKDRALIERDWLKTEYNHLKGTIQKKTLKLAALQNELQQLKDTQSGQDLIEQKEAEIVQLKKDRIIDEDKLSRLKRSHLDMIKKMGILNHELTDTKERLDEQQQAAKDLQDLIDMKKEEVEQSREETIAQKEKAEDAQEKMREYLLQFEKASNHSQTLQEALEEKEEEHSDMLWETDNKIKTLKNELLDTHNKLAIEKAHNGSPRALDTKALQTLEQEYEPRFKTLYHECFFHREFFSDFFSLSASDRLKVEACIARLNSHYDLHIGNVRPNTVKTRSVTLNEYPFGQDRAGRIYFRRDDNKVQFFRISRTKNGKGALDQKRVVAWLKKK</sequence>
<dbReference type="Proteomes" id="UP000252100">
    <property type="component" value="Chromosome"/>
</dbReference>
<feature type="coiled-coil region" evidence="1">
    <location>
        <begin position="113"/>
        <end position="293"/>
    </location>
</feature>
<evidence type="ECO:0000313" key="3">
    <source>
        <dbReference type="Proteomes" id="UP000252100"/>
    </source>
</evidence>
<gene>
    <name evidence="2" type="ORF">DT065_15845</name>
</gene>
<name>A0A345C296_9BACI</name>
<accession>A0A345C296</accession>
<reference evidence="2 3" key="1">
    <citation type="journal article" date="2018" name="J. Microbiol.">
        <title>Salicibibacter kimchii gen. nov., sp. nov., a moderately halophilic and alkalitolerant bacterium in the family Bacillaceae, isolated from kimchi.</title>
        <authorList>
            <person name="Jang J.Y."/>
            <person name="Oh Y.J."/>
            <person name="Lim S.K."/>
            <person name="Park H.K."/>
            <person name="Lee C."/>
            <person name="Kim J.Y."/>
            <person name="Lee M.A."/>
            <person name="Choi H.J."/>
        </authorList>
    </citation>
    <scope>NUCLEOTIDE SEQUENCE [LARGE SCALE GENOMIC DNA]</scope>
    <source>
        <strain evidence="2 3">NKC1-1</strain>
    </source>
</reference>
<dbReference type="EMBL" id="CP031092">
    <property type="protein sequence ID" value="AXF57327.1"/>
    <property type="molecule type" value="Genomic_DNA"/>
</dbReference>
<evidence type="ECO:0000256" key="1">
    <source>
        <dbReference type="SAM" id="Coils"/>
    </source>
</evidence>
<keyword evidence="3" id="KW-1185">Reference proteome</keyword>
<protein>
    <submittedName>
        <fullName evidence="2">Uncharacterized protein</fullName>
    </submittedName>
</protein>
<evidence type="ECO:0000313" key="2">
    <source>
        <dbReference type="EMBL" id="AXF57327.1"/>
    </source>
</evidence>
<organism evidence="2 3">
    <name type="scientific">Salicibibacter kimchii</name>
    <dbReference type="NCBI Taxonomy" id="2099786"/>
    <lineage>
        <taxon>Bacteria</taxon>
        <taxon>Bacillati</taxon>
        <taxon>Bacillota</taxon>
        <taxon>Bacilli</taxon>
        <taxon>Bacillales</taxon>
        <taxon>Bacillaceae</taxon>
        <taxon>Salicibibacter</taxon>
    </lineage>
</organism>
<keyword evidence="1" id="KW-0175">Coiled coil</keyword>